<reference evidence="2" key="2">
    <citation type="submission" date="2015-01" db="EMBL/GenBank/DDBJ databases">
        <title>Evolutionary Origins and Diversification of the Mycorrhizal Mutualists.</title>
        <authorList>
            <consortium name="DOE Joint Genome Institute"/>
            <consortium name="Mycorrhizal Genomics Consortium"/>
            <person name="Kohler A."/>
            <person name="Kuo A."/>
            <person name="Nagy L.G."/>
            <person name="Floudas D."/>
            <person name="Copeland A."/>
            <person name="Barry K.W."/>
            <person name="Cichocki N."/>
            <person name="Veneault-Fourrey C."/>
            <person name="LaButti K."/>
            <person name="Lindquist E.A."/>
            <person name="Lipzen A."/>
            <person name="Lundell T."/>
            <person name="Morin E."/>
            <person name="Murat C."/>
            <person name="Riley R."/>
            <person name="Ohm R."/>
            <person name="Sun H."/>
            <person name="Tunlid A."/>
            <person name="Henrissat B."/>
            <person name="Grigoriev I.V."/>
            <person name="Hibbett D.S."/>
            <person name="Martin F."/>
        </authorList>
    </citation>
    <scope>NUCLEOTIDE SEQUENCE [LARGE SCALE GENOMIC DNA]</scope>
    <source>
        <strain evidence="2">F 1598</strain>
    </source>
</reference>
<sequence>MSWLSLYITEISSAIMRYTNIPGVKFLAISISRYVNTLFNIALIHIYQAMRSQGRIRALCSRLYVNSCRVRRYYALSMQLFRHRQGWITAAAVLWCLYM</sequence>
<proteinExistence type="predicted"/>
<organism evidence="1 2">
    <name type="scientific">Piloderma croceum (strain F 1598)</name>
    <dbReference type="NCBI Taxonomy" id="765440"/>
    <lineage>
        <taxon>Eukaryota</taxon>
        <taxon>Fungi</taxon>
        <taxon>Dikarya</taxon>
        <taxon>Basidiomycota</taxon>
        <taxon>Agaricomycotina</taxon>
        <taxon>Agaricomycetes</taxon>
        <taxon>Agaricomycetidae</taxon>
        <taxon>Atheliales</taxon>
        <taxon>Atheliaceae</taxon>
        <taxon>Piloderma</taxon>
    </lineage>
</organism>
<dbReference type="InParanoid" id="A0A0C3BQG1"/>
<keyword evidence="2" id="KW-1185">Reference proteome</keyword>
<gene>
    <name evidence="1" type="ORF">PILCRDRAFT_237610</name>
</gene>
<name>A0A0C3BQG1_PILCF</name>
<evidence type="ECO:0000313" key="1">
    <source>
        <dbReference type="EMBL" id="KIM88738.1"/>
    </source>
</evidence>
<dbReference type="Proteomes" id="UP000054166">
    <property type="component" value="Unassembled WGS sequence"/>
</dbReference>
<protein>
    <submittedName>
        <fullName evidence="1">Uncharacterized protein</fullName>
    </submittedName>
</protein>
<dbReference type="AlphaFoldDB" id="A0A0C3BQG1"/>
<reference evidence="1 2" key="1">
    <citation type="submission" date="2014-04" db="EMBL/GenBank/DDBJ databases">
        <authorList>
            <consortium name="DOE Joint Genome Institute"/>
            <person name="Kuo A."/>
            <person name="Tarkka M."/>
            <person name="Buscot F."/>
            <person name="Kohler A."/>
            <person name="Nagy L.G."/>
            <person name="Floudas D."/>
            <person name="Copeland A."/>
            <person name="Barry K.W."/>
            <person name="Cichocki N."/>
            <person name="Veneault-Fourrey C."/>
            <person name="LaButti K."/>
            <person name="Lindquist E.A."/>
            <person name="Lipzen A."/>
            <person name="Lundell T."/>
            <person name="Morin E."/>
            <person name="Murat C."/>
            <person name="Sun H."/>
            <person name="Tunlid A."/>
            <person name="Henrissat B."/>
            <person name="Grigoriev I.V."/>
            <person name="Hibbett D.S."/>
            <person name="Martin F."/>
            <person name="Nordberg H.P."/>
            <person name="Cantor M.N."/>
            <person name="Hua S.X."/>
        </authorList>
    </citation>
    <scope>NUCLEOTIDE SEQUENCE [LARGE SCALE GENOMIC DNA]</scope>
    <source>
        <strain evidence="1 2">F 1598</strain>
    </source>
</reference>
<evidence type="ECO:0000313" key="2">
    <source>
        <dbReference type="Proteomes" id="UP000054166"/>
    </source>
</evidence>
<dbReference type="EMBL" id="KN832976">
    <property type="protein sequence ID" value="KIM88738.1"/>
    <property type="molecule type" value="Genomic_DNA"/>
</dbReference>
<dbReference type="HOGENOM" id="CLU_2321200_0_0_1"/>
<accession>A0A0C3BQG1</accession>